<evidence type="ECO:0000313" key="1">
    <source>
        <dbReference type="Proteomes" id="UP000694888"/>
    </source>
</evidence>
<sequence length="281" mass="31856">MVDIDSPVQKIFEEQTLTFIALPFCSIFGSSLKECVHQCESCCGVVLYSESRGVCETNSLDITDSKLDFEKDDFSLILYREQEYITSPNTQSSKQKVVFRAFAGIGKSVYERWTETGVNDDFPVTAPSGCLNLSPDLPPCDKHYRSAILDNWPSDIKTVYIHMYKDGAHKKEFSFYAVHSRANTWLRIGFGSDSDEYYSISGEVNGTHIQRRFYYLPSDYECGQQSGYFFVFDSTSHDECAASWKDQGFPVFIWKLGGSALYESADVFEIAIETYDQDSGP</sequence>
<dbReference type="GeneID" id="118478291"/>
<evidence type="ECO:0000313" key="2">
    <source>
        <dbReference type="RefSeq" id="XP_035827504.1"/>
    </source>
</evidence>
<name>A0ABM1VYL1_APLCA</name>
<accession>A0ABM1VYL1</accession>
<dbReference type="RefSeq" id="XP_035827504.1">
    <property type="nucleotide sequence ID" value="XM_035971611.1"/>
</dbReference>
<proteinExistence type="predicted"/>
<keyword evidence="1" id="KW-1185">Reference proteome</keyword>
<gene>
    <name evidence="2" type="primary">LOC118478291</name>
</gene>
<protein>
    <submittedName>
        <fullName evidence="2">Uncharacterized protein LOC118478291</fullName>
    </submittedName>
</protein>
<reference evidence="2" key="1">
    <citation type="submission" date="2025-08" db="UniProtKB">
        <authorList>
            <consortium name="RefSeq"/>
        </authorList>
    </citation>
    <scope>IDENTIFICATION</scope>
</reference>
<dbReference type="Proteomes" id="UP000694888">
    <property type="component" value="Unplaced"/>
</dbReference>
<organism evidence="1 2">
    <name type="scientific">Aplysia californica</name>
    <name type="common">California sea hare</name>
    <dbReference type="NCBI Taxonomy" id="6500"/>
    <lineage>
        <taxon>Eukaryota</taxon>
        <taxon>Metazoa</taxon>
        <taxon>Spiralia</taxon>
        <taxon>Lophotrochozoa</taxon>
        <taxon>Mollusca</taxon>
        <taxon>Gastropoda</taxon>
        <taxon>Heterobranchia</taxon>
        <taxon>Euthyneura</taxon>
        <taxon>Tectipleura</taxon>
        <taxon>Aplysiida</taxon>
        <taxon>Aplysioidea</taxon>
        <taxon>Aplysiidae</taxon>
        <taxon>Aplysia</taxon>
    </lineage>
</organism>